<dbReference type="EMBL" id="BOON01000012">
    <property type="protein sequence ID" value="GII21758.1"/>
    <property type="molecule type" value="Genomic_DNA"/>
</dbReference>
<dbReference type="RefSeq" id="WP_168114826.1">
    <property type="nucleotide sequence ID" value="NZ_BOON01000012.1"/>
</dbReference>
<evidence type="ECO:0000313" key="1">
    <source>
        <dbReference type="EMBL" id="GII21758.1"/>
    </source>
</evidence>
<dbReference type="AlphaFoldDB" id="A0A8J3T8J9"/>
<reference evidence="1" key="1">
    <citation type="submission" date="2021-01" db="EMBL/GenBank/DDBJ databases">
        <title>Whole genome shotgun sequence of Planosporangium mesophilum NBRC 109066.</title>
        <authorList>
            <person name="Komaki H."/>
            <person name="Tamura T."/>
        </authorList>
    </citation>
    <scope>NUCLEOTIDE SEQUENCE</scope>
    <source>
        <strain evidence="1">NBRC 109066</strain>
    </source>
</reference>
<organism evidence="1 2">
    <name type="scientific">Planosporangium mesophilum</name>
    <dbReference type="NCBI Taxonomy" id="689768"/>
    <lineage>
        <taxon>Bacteria</taxon>
        <taxon>Bacillati</taxon>
        <taxon>Actinomycetota</taxon>
        <taxon>Actinomycetes</taxon>
        <taxon>Micromonosporales</taxon>
        <taxon>Micromonosporaceae</taxon>
        <taxon>Planosporangium</taxon>
    </lineage>
</organism>
<gene>
    <name evidence="1" type="ORF">Pme01_13550</name>
</gene>
<sequence length="171" mass="19099">MGELADRIHAMQVRASTPDGRVTTALRHRSEVTLAFAPGWYDRCDERDLERRLAALASLLWVARTREYWRTVSDVTGDDATHEEKPVSPRDVKFAEAREALVARGSSADGRVCLSVEGMRRWTVRVAPGTVRALDEHEFGSAVGQAAAELIEDQFSKIARLKYKIYEGPEG</sequence>
<accession>A0A8J3T8J9</accession>
<comment type="caution">
    <text evidence="1">The sequence shown here is derived from an EMBL/GenBank/DDBJ whole genome shotgun (WGS) entry which is preliminary data.</text>
</comment>
<keyword evidence="2" id="KW-1185">Reference proteome</keyword>
<protein>
    <submittedName>
        <fullName evidence="1">Uncharacterized protein</fullName>
    </submittedName>
</protein>
<proteinExistence type="predicted"/>
<name>A0A8J3T8J9_9ACTN</name>
<dbReference type="Proteomes" id="UP000599074">
    <property type="component" value="Unassembled WGS sequence"/>
</dbReference>
<evidence type="ECO:0000313" key="2">
    <source>
        <dbReference type="Proteomes" id="UP000599074"/>
    </source>
</evidence>